<keyword evidence="3" id="KW-1185">Reference proteome</keyword>
<evidence type="ECO:0000313" key="3">
    <source>
        <dbReference type="Proteomes" id="UP000078512"/>
    </source>
</evidence>
<dbReference type="EMBL" id="KV442024">
    <property type="protein sequence ID" value="OAQ32637.1"/>
    <property type="molecule type" value="Genomic_DNA"/>
</dbReference>
<accession>A0A197K4R3</accession>
<dbReference type="AlphaFoldDB" id="A0A197K4R3"/>
<reference evidence="2 3" key="1">
    <citation type="submission" date="2016-05" db="EMBL/GenBank/DDBJ databases">
        <title>Genome sequencing reveals origins of a unique bacterial endosymbiosis in the earliest lineages of terrestrial Fungi.</title>
        <authorList>
            <consortium name="DOE Joint Genome Institute"/>
            <person name="Uehling J."/>
            <person name="Gryganskyi A."/>
            <person name="Hameed K."/>
            <person name="Tschaplinski T."/>
            <person name="Misztal P."/>
            <person name="Wu S."/>
            <person name="Desiro A."/>
            <person name="Vande Pol N."/>
            <person name="Du Z.-Y."/>
            <person name="Zienkiewicz A."/>
            <person name="Zienkiewicz K."/>
            <person name="Morin E."/>
            <person name="Tisserant E."/>
            <person name="Splivallo R."/>
            <person name="Hainaut M."/>
            <person name="Henrissat B."/>
            <person name="Ohm R."/>
            <person name="Kuo A."/>
            <person name="Yan J."/>
            <person name="Lipzen A."/>
            <person name="Nolan M."/>
            <person name="Labutti K."/>
            <person name="Barry K."/>
            <person name="Goldstein A."/>
            <person name="Labbe J."/>
            <person name="Schadt C."/>
            <person name="Tuskan G."/>
            <person name="Grigoriev I."/>
            <person name="Martin F."/>
            <person name="Vilgalys R."/>
            <person name="Bonito G."/>
        </authorList>
    </citation>
    <scope>NUCLEOTIDE SEQUENCE [LARGE SCALE GENOMIC DNA]</scope>
    <source>
        <strain evidence="2 3">AG-77</strain>
    </source>
</reference>
<feature type="region of interest" description="Disordered" evidence="1">
    <location>
        <begin position="56"/>
        <end position="103"/>
    </location>
</feature>
<feature type="compositionally biased region" description="Basic and acidic residues" evidence="1">
    <location>
        <begin position="68"/>
        <end position="82"/>
    </location>
</feature>
<evidence type="ECO:0000256" key="1">
    <source>
        <dbReference type="SAM" id="MobiDB-lite"/>
    </source>
</evidence>
<gene>
    <name evidence="2" type="ORF">K457DRAFT_1873001</name>
</gene>
<organism evidence="2 3">
    <name type="scientific">Linnemannia elongata AG-77</name>
    <dbReference type="NCBI Taxonomy" id="1314771"/>
    <lineage>
        <taxon>Eukaryota</taxon>
        <taxon>Fungi</taxon>
        <taxon>Fungi incertae sedis</taxon>
        <taxon>Mucoromycota</taxon>
        <taxon>Mortierellomycotina</taxon>
        <taxon>Mortierellomycetes</taxon>
        <taxon>Mortierellales</taxon>
        <taxon>Mortierellaceae</taxon>
        <taxon>Linnemannia</taxon>
    </lineage>
</organism>
<proteinExistence type="predicted"/>
<evidence type="ECO:0000313" key="2">
    <source>
        <dbReference type="EMBL" id="OAQ32637.1"/>
    </source>
</evidence>
<dbReference type="Proteomes" id="UP000078512">
    <property type="component" value="Unassembled WGS sequence"/>
</dbReference>
<protein>
    <submittedName>
        <fullName evidence="2">Uncharacterized protein</fullName>
    </submittedName>
</protein>
<sequence>MCAEDHSRTPILGSHPGIYKTSSVAVILHKPAHRHSKLPSVRQLHRVLGCSSWRREESNDTNYSSDGMNDKEVLDDGSHDGLRMLQAVPPSKPSKPRSGPTEVLTPALSLTTTYSPPPASQIIAPFLKKTPHARAVDIRLLLLLLLLHRTPIPTRMFPSLVFLSALNCVGHSLRDMVEIVRSMTKPIKELFGKAGMRLGRIKWN</sequence>
<name>A0A197K4R3_9FUNG</name>